<accession>A0A2J5I0S1</accession>
<dbReference type="PANTHER" id="PTHR43845:SF1">
    <property type="entry name" value="BLR5969 PROTEIN"/>
    <property type="match status" value="1"/>
</dbReference>
<dbReference type="PANTHER" id="PTHR43845">
    <property type="entry name" value="BLR5969 PROTEIN"/>
    <property type="match status" value="1"/>
</dbReference>
<name>A0A2J5I0S1_9EURO</name>
<reference evidence="2" key="1">
    <citation type="submission" date="2017-12" db="EMBL/GenBank/DDBJ databases">
        <authorList>
            <consortium name="DOE Joint Genome Institute"/>
            <person name="Mondo S.J."/>
            <person name="Kjaerbolling I."/>
            <person name="Vesth T.C."/>
            <person name="Frisvad J.C."/>
            <person name="Nybo J.L."/>
            <person name="Theobald S."/>
            <person name="Kuo A."/>
            <person name="Bowyer P."/>
            <person name="Matsuda Y."/>
            <person name="Lyhne E.K."/>
            <person name="Kogle M.E."/>
            <person name="Clum A."/>
            <person name="Lipzen A."/>
            <person name="Salamov A."/>
            <person name="Ngan C.Y."/>
            <person name="Daum C."/>
            <person name="Chiniquy J."/>
            <person name="Barry K."/>
            <person name="LaButti K."/>
            <person name="Haridas S."/>
            <person name="Simmons B.A."/>
            <person name="Magnuson J.K."/>
            <person name="Mortensen U.H."/>
            <person name="Larsen T.O."/>
            <person name="Grigoriev I.V."/>
            <person name="Baker S.E."/>
            <person name="Andersen M.R."/>
            <person name="Nordberg H.P."/>
            <person name="Cantor M.N."/>
            <person name="Hua S.X."/>
        </authorList>
    </citation>
    <scope>NUCLEOTIDE SEQUENCE [LARGE SCALE GENOMIC DNA]</scope>
    <source>
        <strain evidence="2">IBT 19404</strain>
    </source>
</reference>
<protein>
    <recommendedName>
        <fullName evidence="3">AMP-dependent synthetase/ligase domain-containing protein</fullName>
    </recommendedName>
</protein>
<dbReference type="EMBL" id="KZ559519">
    <property type="protein sequence ID" value="PLN83404.1"/>
    <property type="molecule type" value="Genomic_DNA"/>
</dbReference>
<evidence type="ECO:0000313" key="2">
    <source>
        <dbReference type="Proteomes" id="UP000235023"/>
    </source>
</evidence>
<gene>
    <name evidence="1" type="ORF">BDW42DRAFT_200101</name>
</gene>
<evidence type="ECO:0008006" key="3">
    <source>
        <dbReference type="Google" id="ProtNLM"/>
    </source>
</evidence>
<proteinExistence type="predicted"/>
<sequence>MIKGHYSLAEVLAVAKLHPFYNPEAVYPPDALAIEKACRSSSADITASEFASLPLLTKDHLYSVVQRLTNDTSPRNNFRRSAYISTTGGGSGGLPLLFATDATENRIQRAAFGDFVNKCGLVEPMDWVLTTHTSGYLYRSLDLISEILENAGASVLCAGSRMDPEEVVSALTCYHVNVLAGDSSQIVGIAHYISMLPEAQRKKIALNKVIYTSEPLTRHQRDYITKVLGPVKIFSIMGSAEAGPYAVINPDLTEHTPSRTMDFIFDTRSLLIEIVDRSALGSPVSAQGEPVPDGEQGLIVQTSLQRLRNPLVRYVTGDIGSLHPIPKTASEKIPEAELQHFRVLRLAGRDHRFSFKWFGEYFEFDRIEDLMRTEGSGVLQWQVIRDSLESSPQPTLEVRILRAEDGSHTVPKDKFTDMVENFFYVFPENRHLFRITFIESIEGFEKSRTGNKVIKFADKLT</sequence>
<dbReference type="InterPro" id="IPR042099">
    <property type="entry name" value="ANL_N_sf"/>
</dbReference>
<evidence type="ECO:0000313" key="1">
    <source>
        <dbReference type="EMBL" id="PLN83404.1"/>
    </source>
</evidence>
<dbReference type="AlphaFoldDB" id="A0A2J5I0S1"/>
<dbReference type="SUPFAM" id="SSF56801">
    <property type="entry name" value="Acetyl-CoA synthetase-like"/>
    <property type="match status" value="1"/>
</dbReference>
<dbReference type="Gene3D" id="3.40.50.12780">
    <property type="entry name" value="N-terminal domain of ligase-like"/>
    <property type="match status" value="1"/>
</dbReference>
<keyword evidence="2" id="KW-1185">Reference proteome</keyword>
<organism evidence="1 2">
    <name type="scientific">Aspergillus taichungensis</name>
    <dbReference type="NCBI Taxonomy" id="482145"/>
    <lineage>
        <taxon>Eukaryota</taxon>
        <taxon>Fungi</taxon>
        <taxon>Dikarya</taxon>
        <taxon>Ascomycota</taxon>
        <taxon>Pezizomycotina</taxon>
        <taxon>Eurotiomycetes</taxon>
        <taxon>Eurotiomycetidae</taxon>
        <taxon>Eurotiales</taxon>
        <taxon>Aspergillaceae</taxon>
        <taxon>Aspergillus</taxon>
        <taxon>Aspergillus subgen. Circumdati</taxon>
    </lineage>
</organism>
<dbReference type="OrthoDB" id="10047078at2759"/>
<dbReference type="Proteomes" id="UP000235023">
    <property type="component" value="Unassembled WGS sequence"/>
</dbReference>